<comment type="function">
    <text evidence="7">Causes loosening and extension of plant cell walls by disrupting non-covalent bonding between cellulose microfibrils and matrix glucans. No enzymatic activity has been found.</text>
</comment>
<dbReference type="Gene3D" id="2.40.40.10">
    <property type="entry name" value="RlpA-like domain"/>
    <property type="match status" value="1"/>
</dbReference>
<dbReference type="InterPro" id="IPR007112">
    <property type="entry name" value="Expansin/allergen_DPBB_dom"/>
</dbReference>
<comment type="subcellular location">
    <subcellularLocation>
        <location evidence="7">Secreted</location>
        <location evidence="7">Cell wall</location>
    </subcellularLocation>
    <subcellularLocation>
        <location evidence="7">Membrane</location>
        <topology evidence="7">Peripheral membrane protein</topology>
    </subcellularLocation>
</comment>
<evidence type="ECO:0000313" key="11">
    <source>
        <dbReference type="Proteomes" id="UP001443914"/>
    </source>
</evidence>
<dbReference type="GO" id="GO:0009653">
    <property type="term" value="P:anatomical structure morphogenesis"/>
    <property type="evidence" value="ECO:0007669"/>
    <property type="project" value="UniProtKB-ARBA"/>
</dbReference>
<evidence type="ECO:0000256" key="6">
    <source>
        <dbReference type="ARBA" id="ARBA00023316"/>
    </source>
</evidence>
<dbReference type="GO" id="GO:0009664">
    <property type="term" value="P:plant-type cell wall organization"/>
    <property type="evidence" value="ECO:0007669"/>
    <property type="project" value="InterPro"/>
</dbReference>
<dbReference type="CDD" id="cd22274">
    <property type="entry name" value="DPBB_EXPA_N"/>
    <property type="match status" value="1"/>
</dbReference>
<dbReference type="SMART" id="SM00837">
    <property type="entry name" value="DPBB_1"/>
    <property type="match status" value="1"/>
</dbReference>
<evidence type="ECO:0000259" key="9">
    <source>
        <dbReference type="PROSITE" id="PS50843"/>
    </source>
</evidence>
<dbReference type="GO" id="GO:0016020">
    <property type="term" value="C:membrane"/>
    <property type="evidence" value="ECO:0007669"/>
    <property type="project" value="UniProtKB-SubCell"/>
</dbReference>
<dbReference type="PROSITE" id="PS50842">
    <property type="entry name" value="EXPANSIN_EG45"/>
    <property type="match status" value="1"/>
</dbReference>
<evidence type="ECO:0000259" key="8">
    <source>
        <dbReference type="PROSITE" id="PS50842"/>
    </source>
</evidence>
<keyword evidence="5" id="KW-0472">Membrane</keyword>
<protein>
    <recommendedName>
        <fullName evidence="7">Expansin</fullName>
    </recommendedName>
</protein>
<dbReference type="Gene3D" id="2.60.40.760">
    <property type="entry name" value="Expansin, cellulose-binding-like domain"/>
    <property type="match status" value="1"/>
</dbReference>
<comment type="similarity">
    <text evidence="1 7">Belongs to the expansin family. Expansin A subfamily.</text>
</comment>
<dbReference type="InterPro" id="IPR036908">
    <property type="entry name" value="RlpA-like_sf"/>
</dbReference>
<dbReference type="InterPro" id="IPR009009">
    <property type="entry name" value="RlpA-like_DPBB"/>
</dbReference>
<dbReference type="PROSITE" id="PS50843">
    <property type="entry name" value="EXPANSIN_CBD"/>
    <property type="match status" value="1"/>
</dbReference>
<evidence type="ECO:0000256" key="4">
    <source>
        <dbReference type="ARBA" id="ARBA00022729"/>
    </source>
</evidence>
<reference evidence="10" key="1">
    <citation type="submission" date="2024-03" db="EMBL/GenBank/DDBJ databases">
        <title>WGS assembly of Saponaria officinalis var. Norfolk2.</title>
        <authorList>
            <person name="Jenkins J."/>
            <person name="Shu S."/>
            <person name="Grimwood J."/>
            <person name="Barry K."/>
            <person name="Goodstein D."/>
            <person name="Schmutz J."/>
            <person name="Leebens-Mack J."/>
            <person name="Osbourn A."/>
        </authorList>
    </citation>
    <scope>NUCLEOTIDE SEQUENCE [LARGE SCALE GENOMIC DNA]</scope>
    <source>
        <strain evidence="10">JIC</strain>
    </source>
</reference>
<keyword evidence="6 7" id="KW-0961">Cell wall biogenesis/degradation</keyword>
<dbReference type="Pfam" id="PF01357">
    <property type="entry name" value="Expansin_C"/>
    <property type="match status" value="1"/>
</dbReference>
<dbReference type="InterPro" id="IPR007118">
    <property type="entry name" value="Expan_Lol_pI"/>
</dbReference>
<keyword evidence="3 7" id="KW-0964">Secreted</keyword>
<name>A0AAW1J8D9_SAPOF</name>
<evidence type="ECO:0000256" key="3">
    <source>
        <dbReference type="ARBA" id="ARBA00022525"/>
    </source>
</evidence>
<feature type="signal peptide" evidence="7">
    <location>
        <begin position="1"/>
        <end position="21"/>
    </location>
</feature>
<dbReference type="Pfam" id="PF03330">
    <property type="entry name" value="DPBB_1"/>
    <property type="match status" value="1"/>
</dbReference>
<feature type="domain" description="Expansin-like CBD" evidence="9">
    <location>
        <begin position="175"/>
        <end position="254"/>
    </location>
</feature>
<dbReference type="Proteomes" id="UP001443914">
    <property type="component" value="Unassembled WGS sequence"/>
</dbReference>
<dbReference type="SUPFAM" id="SSF50685">
    <property type="entry name" value="Barwin-like endoglucanases"/>
    <property type="match status" value="1"/>
</dbReference>
<evidence type="ECO:0000256" key="5">
    <source>
        <dbReference type="ARBA" id="ARBA00023136"/>
    </source>
</evidence>
<accession>A0AAW1J8D9</accession>
<organism evidence="10 11">
    <name type="scientific">Saponaria officinalis</name>
    <name type="common">Common soapwort</name>
    <name type="synonym">Lychnis saponaria</name>
    <dbReference type="NCBI Taxonomy" id="3572"/>
    <lineage>
        <taxon>Eukaryota</taxon>
        <taxon>Viridiplantae</taxon>
        <taxon>Streptophyta</taxon>
        <taxon>Embryophyta</taxon>
        <taxon>Tracheophyta</taxon>
        <taxon>Spermatophyta</taxon>
        <taxon>Magnoliopsida</taxon>
        <taxon>eudicotyledons</taxon>
        <taxon>Gunneridae</taxon>
        <taxon>Pentapetalae</taxon>
        <taxon>Caryophyllales</taxon>
        <taxon>Caryophyllaceae</taxon>
        <taxon>Caryophylleae</taxon>
        <taxon>Saponaria</taxon>
    </lineage>
</organism>
<dbReference type="PRINTS" id="PR01225">
    <property type="entry name" value="EXPANSNFAMLY"/>
</dbReference>
<dbReference type="PRINTS" id="PR01226">
    <property type="entry name" value="EXPANSIN"/>
</dbReference>
<dbReference type="EMBL" id="JBDFQZ010000008">
    <property type="protein sequence ID" value="KAK9699025.1"/>
    <property type="molecule type" value="Genomic_DNA"/>
</dbReference>
<keyword evidence="11" id="KW-1185">Reference proteome</keyword>
<dbReference type="InterPro" id="IPR007117">
    <property type="entry name" value="Expansin_CBD"/>
</dbReference>
<evidence type="ECO:0000256" key="2">
    <source>
        <dbReference type="ARBA" id="ARBA00022512"/>
    </source>
</evidence>
<dbReference type="AlphaFoldDB" id="A0AAW1J8D9"/>
<keyword evidence="4 7" id="KW-0732">Signal</keyword>
<proteinExistence type="inferred from homology"/>
<dbReference type="InterPro" id="IPR036749">
    <property type="entry name" value="Expansin_CBD_sf"/>
</dbReference>
<gene>
    <name evidence="10" type="ORF">RND81_08G148100</name>
</gene>
<dbReference type="InterPro" id="IPR002963">
    <property type="entry name" value="Expansin"/>
</dbReference>
<comment type="caution">
    <text evidence="10">The sequence shown here is derived from an EMBL/GenBank/DDBJ whole genome shotgun (WGS) entry which is preliminary data.</text>
</comment>
<feature type="chain" id="PRO_5043111268" description="Expansin" evidence="7">
    <location>
        <begin position="22"/>
        <end position="259"/>
    </location>
</feature>
<feature type="domain" description="Expansin-like EG45" evidence="8">
    <location>
        <begin position="52"/>
        <end position="165"/>
    </location>
</feature>
<dbReference type="SUPFAM" id="SSF49590">
    <property type="entry name" value="PHL pollen allergen"/>
    <property type="match status" value="1"/>
</dbReference>
<evidence type="ECO:0000313" key="10">
    <source>
        <dbReference type="EMBL" id="KAK9699025.1"/>
    </source>
</evidence>
<dbReference type="GO" id="GO:0005576">
    <property type="term" value="C:extracellular region"/>
    <property type="evidence" value="ECO:0007669"/>
    <property type="project" value="InterPro"/>
</dbReference>
<dbReference type="PANTHER" id="PTHR31867">
    <property type="entry name" value="EXPANSIN-A15"/>
    <property type="match status" value="1"/>
</dbReference>
<evidence type="ECO:0000256" key="1">
    <source>
        <dbReference type="ARBA" id="ARBA00005392"/>
    </source>
</evidence>
<sequence length="259" mass="29222">MVVTQILLLVTIIMKSMVVEGYDTYTPVYEPPTWHFAHATFYGDETASETMGGACGYGNLYYNGYGTNTAALSSVIFNNGKSCGTCYELKCVYSKWCYPNAPIIKVTATNLCPPNWYQPTDAGGWCNPPRQHFDLSKPSFMKFAEWTAGIVPVHYRRVACRPQGGIRFNIQGNPYWLLVFVMNVGGRGDVSQMWVKGSQTGWIYMTHNWGASFQAFSELQNQPLSFKIMNSAGQIVVAYNVIPQYWWSTGTYQSNVNFW</sequence>
<evidence type="ECO:0000256" key="7">
    <source>
        <dbReference type="RuleBase" id="RU365023"/>
    </source>
</evidence>
<keyword evidence="2 7" id="KW-0134">Cell wall</keyword>